<evidence type="ECO:0000313" key="2">
    <source>
        <dbReference type="Proteomes" id="UP000283509"/>
    </source>
</evidence>
<accession>A0A423SXH4</accession>
<reference evidence="1 2" key="1">
    <citation type="submission" date="2018-04" db="EMBL/GenBank/DDBJ databases">
        <authorList>
            <person name="Zhang X."/>
            <person name="Yuan J."/>
            <person name="Li F."/>
            <person name="Xiang J."/>
        </authorList>
    </citation>
    <scope>NUCLEOTIDE SEQUENCE [LARGE SCALE GENOMIC DNA]</scope>
    <source>
        <tissue evidence="1">Muscle</tissue>
    </source>
</reference>
<proteinExistence type="predicted"/>
<dbReference type="Proteomes" id="UP000283509">
    <property type="component" value="Unassembled WGS sequence"/>
</dbReference>
<dbReference type="GO" id="GO:0004170">
    <property type="term" value="F:dUTP diphosphatase activity"/>
    <property type="evidence" value="ECO:0007669"/>
    <property type="project" value="InterPro"/>
</dbReference>
<dbReference type="SUPFAM" id="SSF51283">
    <property type="entry name" value="dUTPase-like"/>
    <property type="match status" value="1"/>
</dbReference>
<dbReference type="EMBL" id="QCYY01002617">
    <property type="protein sequence ID" value="ROT68954.1"/>
    <property type="molecule type" value="Genomic_DNA"/>
</dbReference>
<dbReference type="PANTHER" id="PTHR11241">
    <property type="entry name" value="DEOXYURIDINE 5'-TRIPHOSPHATE NUCLEOTIDOHYDROLASE"/>
    <property type="match status" value="1"/>
</dbReference>
<dbReference type="OrthoDB" id="5867527at2759"/>
<dbReference type="InterPro" id="IPR036157">
    <property type="entry name" value="dUTPase-like_sf"/>
</dbReference>
<dbReference type="GO" id="GO:0006226">
    <property type="term" value="P:dUMP biosynthetic process"/>
    <property type="evidence" value="ECO:0007669"/>
    <property type="project" value="InterPro"/>
</dbReference>
<name>A0A423SXH4_PENVA</name>
<comment type="caution">
    <text evidence="1">The sequence shown here is derived from an EMBL/GenBank/DDBJ whole genome shotgun (WGS) entry which is preliminary data.</text>
</comment>
<dbReference type="GO" id="GO:0000287">
    <property type="term" value="F:magnesium ion binding"/>
    <property type="evidence" value="ECO:0007669"/>
    <property type="project" value="InterPro"/>
</dbReference>
<keyword evidence="2" id="KW-1185">Reference proteome</keyword>
<reference evidence="1 2" key="2">
    <citation type="submission" date="2019-01" db="EMBL/GenBank/DDBJ databases">
        <title>The decoding of complex shrimp genome reveals the adaptation for benthos swimmer, frequently molting mechanism and breeding impact on genome.</title>
        <authorList>
            <person name="Sun Y."/>
            <person name="Gao Y."/>
            <person name="Yu Y."/>
        </authorList>
    </citation>
    <scope>NUCLEOTIDE SEQUENCE [LARGE SCALE GENOMIC DNA]</scope>
    <source>
        <tissue evidence="1">Muscle</tissue>
    </source>
</reference>
<sequence>MALNHNINVVSHHFEELNNEIIVTVVNTGSKEYEMEAGTRFAQAIVHLTTKEKTVGGSVKYKLIAAEDCSIPPDSSKLVGTGIAVSLPSMSCYMQLQSPPLSPCYSDINVQAGVIDADYRGEVKTFIPERRDEFAVLTFPDHEKTLWTDEELLDFRIEPDSVDLVYYTLGKRGTCDLCLLLRMQYKSRPLYAEILYFDNAADANVERAALQSSIVLTYSVQDFIDSVVSCYEYREEYILDSDRWSEEWEVEDRDFIFENMLVHHAISPMLGQLYRGIVSSHREALWGDSKRAVMPALIGRQLSIHEKELWTDEELHNFRVEPDSVDVVYYTLGKRGTCDLCLLLQMQYKSKPLYAEILYFDNAANANVERAAHQSSIALTYSVQDFIDSVVACYEQREVYTPTCSVQSYINTLSSNEHREAYYYDWGEEWKVEDRDFIFENMLVYHAINNDNTKLRRSWSDNCSALNCLCHQSSQLGLLCRGILSGRREALWGDSQRAVLPHRSEFVTLTFPDEERSLWTDEELRNFSIDPKSSSITLTYSVQRFLDHIVSNYDHSSLYCCMGVDETWEVEDRDFIFENMLACNAIEGGDNANMASPWRRRQPSSLKQLCFGVVSVNREALWNDSARADILPVSFSEN</sequence>
<gene>
    <name evidence="1" type="ORF">C7M84_012883</name>
</gene>
<dbReference type="Gene3D" id="2.70.40.10">
    <property type="match status" value="1"/>
</dbReference>
<organism evidence="1 2">
    <name type="scientific">Penaeus vannamei</name>
    <name type="common">Whiteleg shrimp</name>
    <name type="synonym">Litopenaeus vannamei</name>
    <dbReference type="NCBI Taxonomy" id="6689"/>
    <lineage>
        <taxon>Eukaryota</taxon>
        <taxon>Metazoa</taxon>
        <taxon>Ecdysozoa</taxon>
        <taxon>Arthropoda</taxon>
        <taxon>Crustacea</taxon>
        <taxon>Multicrustacea</taxon>
        <taxon>Malacostraca</taxon>
        <taxon>Eumalacostraca</taxon>
        <taxon>Eucarida</taxon>
        <taxon>Decapoda</taxon>
        <taxon>Dendrobranchiata</taxon>
        <taxon>Penaeoidea</taxon>
        <taxon>Penaeidae</taxon>
        <taxon>Penaeus</taxon>
    </lineage>
</organism>
<dbReference type="GO" id="GO:0046081">
    <property type="term" value="P:dUTP catabolic process"/>
    <property type="evidence" value="ECO:0007669"/>
    <property type="project" value="InterPro"/>
</dbReference>
<evidence type="ECO:0000313" key="1">
    <source>
        <dbReference type="EMBL" id="ROT68954.1"/>
    </source>
</evidence>
<dbReference type="PANTHER" id="PTHR11241:SF0">
    <property type="entry name" value="DEOXYURIDINE 5'-TRIPHOSPHATE NUCLEOTIDOHYDROLASE"/>
    <property type="match status" value="1"/>
</dbReference>
<dbReference type="AlphaFoldDB" id="A0A423SXH4"/>
<dbReference type="InterPro" id="IPR008181">
    <property type="entry name" value="dUTPase"/>
</dbReference>
<protein>
    <submittedName>
        <fullName evidence="1">Putative deoxyuridine 5</fullName>
    </submittedName>
</protein>